<protein>
    <submittedName>
        <fullName evidence="1">Uncharacterized protein</fullName>
    </submittedName>
</protein>
<evidence type="ECO:0000313" key="2">
    <source>
        <dbReference type="Proteomes" id="UP001283361"/>
    </source>
</evidence>
<sequence length="122" mass="13807">MRIKKEYGGAYKSRLVCKHLGRIHGDQCSKHILTDECLEVSSCGRSRSTITTQFQCDLVREAIRPTNTPRSTPSPPDWLREFTLEWNKAAGQAHRHSGPHTAGGMVQVRVFLLHCSFLSEEK</sequence>
<keyword evidence="2" id="KW-1185">Reference proteome</keyword>
<name>A0AAE1EB20_9GAST</name>
<dbReference type="EMBL" id="JAWDGP010000375">
    <property type="protein sequence ID" value="KAK3801059.1"/>
    <property type="molecule type" value="Genomic_DNA"/>
</dbReference>
<dbReference type="AlphaFoldDB" id="A0AAE1EB20"/>
<reference evidence="1" key="1">
    <citation type="journal article" date="2023" name="G3 (Bethesda)">
        <title>A reference genome for the long-term kleptoplast-retaining sea slug Elysia crispata morphotype clarki.</title>
        <authorList>
            <person name="Eastman K.E."/>
            <person name="Pendleton A.L."/>
            <person name="Shaikh M.A."/>
            <person name="Suttiyut T."/>
            <person name="Ogas R."/>
            <person name="Tomko P."/>
            <person name="Gavelis G."/>
            <person name="Widhalm J.R."/>
            <person name="Wisecaver J.H."/>
        </authorList>
    </citation>
    <scope>NUCLEOTIDE SEQUENCE</scope>
    <source>
        <strain evidence="1">ECLA1</strain>
    </source>
</reference>
<organism evidence="1 2">
    <name type="scientific">Elysia crispata</name>
    <name type="common">lettuce slug</name>
    <dbReference type="NCBI Taxonomy" id="231223"/>
    <lineage>
        <taxon>Eukaryota</taxon>
        <taxon>Metazoa</taxon>
        <taxon>Spiralia</taxon>
        <taxon>Lophotrochozoa</taxon>
        <taxon>Mollusca</taxon>
        <taxon>Gastropoda</taxon>
        <taxon>Heterobranchia</taxon>
        <taxon>Euthyneura</taxon>
        <taxon>Panpulmonata</taxon>
        <taxon>Sacoglossa</taxon>
        <taxon>Placobranchoidea</taxon>
        <taxon>Plakobranchidae</taxon>
        <taxon>Elysia</taxon>
    </lineage>
</organism>
<comment type="caution">
    <text evidence="1">The sequence shown here is derived from an EMBL/GenBank/DDBJ whole genome shotgun (WGS) entry which is preliminary data.</text>
</comment>
<dbReference type="Proteomes" id="UP001283361">
    <property type="component" value="Unassembled WGS sequence"/>
</dbReference>
<accession>A0AAE1EB20</accession>
<proteinExistence type="predicted"/>
<gene>
    <name evidence="1" type="ORF">RRG08_013454</name>
</gene>
<evidence type="ECO:0000313" key="1">
    <source>
        <dbReference type="EMBL" id="KAK3801059.1"/>
    </source>
</evidence>